<comment type="caution">
    <text evidence="1">The sequence shown here is derived from an EMBL/GenBank/DDBJ whole genome shotgun (WGS) entry which is preliminary data.</text>
</comment>
<reference evidence="1 2" key="1">
    <citation type="submission" date="2024-04" db="EMBL/GenBank/DDBJ databases">
        <title>Tritrichomonas musculus Genome.</title>
        <authorList>
            <person name="Alves-Ferreira E."/>
            <person name="Grigg M."/>
            <person name="Lorenzi H."/>
            <person name="Galac M."/>
        </authorList>
    </citation>
    <scope>NUCLEOTIDE SEQUENCE [LARGE SCALE GENOMIC DNA]</scope>
    <source>
        <strain evidence="1 2">EAF2021</strain>
    </source>
</reference>
<evidence type="ECO:0000313" key="1">
    <source>
        <dbReference type="EMBL" id="KAK8898466.1"/>
    </source>
</evidence>
<sequence length="117" mass="13949">MQFPFPEMTELGFPKCLEVPPPDLSPYDWLSKIPNFVPPPRYEERWGPNTEGKKYYSDLDKEKKANKEEFTEKDILAFSLLFRSNPDIISMTHQELQETTRKDLEEIRRRKANEIKK</sequence>
<organism evidence="1 2">
    <name type="scientific">Tritrichomonas musculus</name>
    <dbReference type="NCBI Taxonomy" id="1915356"/>
    <lineage>
        <taxon>Eukaryota</taxon>
        <taxon>Metamonada</taxon>
        <taxon>Parabasalia</taxon>
        <taxon>Tritrichomonadida</taxon>
        <taxon>Tritrichomonadidae</taxon>
        <taxon>Tritrichomonas</taxon>
    </lineage>
</organism>
<dbReference type="EMBL" id="JAPFFF010000001">
    <property type="protein sequence ID" value="KAK8898466.1"/>
    <property type="molecule type" value="Genomic_DNA"/>
</dbReference>
<protein>
    <submittedName>
        <fullName evidence="1">Uncharacterized protein</fullName>
    </submittedName>
</protein>
<dbReference type="Proteomes" id="UP001470230">
    <property type="component" value="Unassembled WGS sequence"/>
</dbReference>
<name>A0ABR2L537_9EUKA</name>
<accession>A0ABR2L537</accession>
<gene>
    <name evidence="1" type="ORF">M9Y10_000754</name>
</gene>
<keyword evidence="2" id="KW-1185">Reference proteome</keyword>
<proteinExistence type="predicted"/>
<evidence type="ECO:0000313" key="2">
    <source>
        <dbReference type="Proteomes" id="UP001470230"/>
    </source>
</evidence>